<organism evidence="1 2">
    <name type="scientific">Paraclostridium bifermentans</name>
    <name type="common">Clostridium bifermentans</name>
    <dbReference type="NCBI Taxonomy" id="1490"/>
    <lineage>
        <taxon>Bacteria</taxon>
        <taxon>Bacillati</taxon>
        <taxon>Bacillota</taxon>
        <taxon>Clostridia</taxon>
        <taxon>Peptostreptococcales</taxon>
        <taxon>Peptostreptococcaceae</taxon>
        <taxon>Paraclostridium</taxon>
    </lineage>
</organism>
<sequence length="48" mass="5599">MDSDLIIVKLREEIGIYKEGKISYALSDFLAGIKYVTESLRKHQKVWL</sequence>
<accession>A0ABY8R353</accession>
<dbReference type="Proteomes" id="UP001239169">
    <property type="component" value="Chromosome"/>
</dbReference>
<proteinExistence type="predicted"/>
<evidence type="ECO:0000313" key="2">
    <source>
        <dbReference type="Proteomes" id="UP001239169"/>
    </source>
</evidence>
<reference evidence="1 2" key="1">
    <citation type="submission" date="2023-04" db="EMBL/GenBank/DDBJ databases">
        <title>Bacteria Genome Submission.</title>
        <authorList>
            <person name="Isaac P."/>
        </authorList>
    </citation>
    <scope>NUCLEOTIDE SEQUENCE [LARGE SCALE GENOMIC DNA]</scope>
    <source>
        <strain evidence="1 2">SampleS7P1</strain>
    </source>
</reference>
<keyword evidence="2" id="KW-1185">Reference proteome</keyword>
<dbReference type="EMBL" id="CP124685">
    <property type="protein sequence ID" value="WGX75428.1"/>
    <property type="molecule type" value="Genomic_DNA"/>
</dbReference>
<evidence type="ECO:0000313" key="1">
    <source>
        <dbReference type="EMBL" id="WGX75428.1"/>
    </source>
</evidence>
<protein>
    <submittedName>
        <fullName evidence="1">Uncharacterized protein</fullName>
    </submittedName>
</protein>
<name>A0ABY8R353_PARBF</name>
<gene>
    <name evidence="1" type="ORF">QJS64_15740</name>
</gene>